<accession>A0A7K4HLF1</accession>
<dbReference type="AlphaFoldDB" id="A0A7K4HLF1"/>
<proteinExistence type="predicted"/>
<dbReference type="RefSeq" id="WP_176787309.1">
    <property type="nucleotide sequence ID" value="NZ_JABXWR010000001.1"/>
</dbReference>
<gene>
    <name evidence="1" type="ORF">HWN36_00085</name>
</gene>
<name>A0A7K4HLF1_9EURY</name>
<reference evidence="1 2" key="1">
    <citation type="submission" date="2020-06" db="EMBL/GenBank/DDBJ databases">
        <title>Methanofollis fontis sp. nov., a methanogen isolated from marine sediments near a cold seep at Four-Way Closure Ridge offshore southwestern Taiwan.</title>
        <authorList>
            <person name="Chen S.-C."/>
            <person name="Teng N.-H."/>
            <person name="Lin Y.-S."/>
            <person name="Lai M.-C."/>
            <person name="Chen H.-H."/>
            <person name="Wang C.-C."/>
        </authorList>
    </citation>
    <scope>NUCLEOTIDE SEQUENCE [LARGE SCALE GENOMIC DNA]</scope>
    <source>
        <strain evidence="1 2">DSM 2702</strain>
    </source>
</reference>
<keyword evidence="2" id="KW-1185">Reference proteome</keyword>
<comment type="caution">
    <text evidence="1">The sequence shown here is derived from an EMBL/GenBank/DDBJ whole genome shotgun (WGS) entry which is preliminary data.</text>
</comment>
<organism evidence="1 2">
    <name type="scientific">Methanofollis tationis</name>
    <dbReference type="NCBI Taxonomy" id="81417"/>
    <lineage>
        <taxon>Archaea</taxon>
        <taxon>Methanobacteriati</taxon>
        <taxon>Methanobacteriota</taxon>
        <taxon>Stenosarchaea group</taxon>
        <taxon>Methanomicrobia</taxon>
        <taxon>Methanomicrobiales</taxon>
        <taxon>Methanomicrobiaceae</taxon>
        <taxon>Methanofollis</taxon>
    </lineage>
</organism>
<sequence>MNLQPGGSFIPRLITYSTTALKELKALAELGILERRSPSKKKTHYVLAQGPVPDA</sequence>
<dbReference type="Proteomes" id="UP000570823">
    <property type="component" value="Unassembled WGS sequence"/>
</dbReference>
<evidence type="ECO:0000313" key="2">
    <source>
        <dbReference type="Proteomes" id="UP000570823"/>
    </source>
</evidence>
<protein>
    <submittedName>
        <fullName evidence="1">Uncharacterized protein</fullName>
    </submittedName>
</protein>
<evidence type="ECO:0000313" key="1">
    <source>
        <dbReference type="EMBL" id="NVO65750.1"/>
    </source>
</evidence>
<dbReference type="EMBL" id="JABXWR010000001">
    <property type="protein sequence ID" value="NVO65750.1"/>
    <property type="molecule type" value="Genomic_DNA"/>
</dbReference>